<dbReference type="PIRSF" id="PIRSF018427">
    <property type="entry name" value="Isopntndiph_ism"/>
    <property type="match status" value="1"/>
</dbReference>
<comment type="pathway">
    <text evidence="1">Isoprenoid biosynthesis; dimethylallyl diphosphate biosynthesis; dimethylallyl diphosphate from isopentenyl diphosphate: step 1/1.</text>
</comment>
<dbReference type="GO" id="GO:0050992">
    <property type="term" value="P:dimethylallyl diphosphate biosynthetic process"/>
    <property type="evidence" value="ECO:0007669"/>
    <property type="project" value="UniProtKB-UniPathway"/>
</dbReference>
<dbReference type="UniPathway" id="UPA00059">
    <property type="reaction ID" value="UER00104"/>
</dbReference>
<dbReference type="InterPro" id="IPR000086">
    <property type="entry name" value="NUDIX_hydrolase_dom"/>
</dbReference>
<comment type="caution">
    <text evidence="9">The sequence shown here is derived from an EMBL/GenBank/DDBJ whole genome shotgun (WGS) entry which is preliminary data.</text>
</comment>
<evidence type="ECO:0000313" key="9">
    <source>
        <dbReference type="EMBL" id="RNL52502.1"/>
    </source>
</evidence>
<dbReference type="SUPFAM" id="SSF55811">
    <property type="entry name" value="Nudix"/>
    <property type="match status" value="1"/>
</dbReference>
<dbReference type="CDD" id="cd02885">
    <property type="entry name" value="NUDIX_IPP_Isomerase"/>
    <property type="match status" value="1"/>
</dbReference>
<dbReference type="PANTHER" id="PTHR10885">
    <property type="entry name" value="ISOPENTENYL-DIPHOSPHATE DELTA-ISOMERASE"/>
    <property type="match status" value="1"/>
</dbReference>
<dbReference type="Gene3D" id="3.90.79.10">
    <property type="entry name" value="Nucleoside Triphosphate Pyrophosphohydrolase"/>
    <property type="match status" value="1"/>
</dbReference>
<accession>A0A3N0BUX1</accession>
<dbReference type="AlphaFoldDB" id="A0A3N0BUX1"/>
<evidence type="ECO:0000256" key="5">
    <source>
        <dbReference type="ARBA" id="ARBA00023235"/>
    </source>
</evidence>
<evidence type="ECO:0000256" key="7">
    <source>
        <dbReference type="PIRSR" id="PIRSR018427-1"/>
    </source>
</evidence>
<feature type="active site" evidence="7">
    <location>
        <position position="62"/>
    </location>
</feature>
<evidence type="ECO:0000256" key="1">
    <source>
        <dbReference type="ARBA" id="ARBA00004826"/>
    </source>
</evidence>
<feature type="domain" description="Nudix hydrolase" evidence="8">
    <location>
        <begin position="25"/>
        <end position="157"/>
    </location>
</feature>
<proteinExistence type="inferred from homology"/>
<dbReference type="GO" id="GO:0004452">
    <property type="term" value="F:isopentenyl-diphosphate delta-isomerase activity"/>
    <property type="evidence" value="ECO:0007669"/>
    <property type="project" value="UniProtKB-UniRule"/>
</dbReference>
<dbReference type="NCBIfam" id="NF002995">
    <property type="entry name" value="PRK03759.1"/>
    <property type="match status" value="1"/>
</dbReference>
<dbReference type="EMBL" id="RBEE01000023">
    <property type="protein sequence ID" value="RNL52502.1"/>
    <property type="molecule type" value="Genomic_DNA"/>
</dbReference>
<evidence type="ECO:0000256" key="6">
    <source>
        <dbReference type="NCBIfam" id="TIGR02150"/>
    </source>
</evidence>
<evidence type="ECO:0000256" key="3">
    <source>
        <dbReference type="ARBA" id="ARBA00012057"/>
    </source>
</evidence>
<evidence type="ECO:0000259" key="8">
    <source>
        <dbReference type="PROSITE" id="PS51462"/>
    </source>
</evidence>
<dbReference type="Pfam" id="PF00293">
    <property type="entry name" value="NUDIX"/>
    <property type="match status" value="1"/>
</dbReference>
<dbReference type="Proteomes" id="UP000274046">
    <property type="component" value="Unassembled WGS sequence"/>
</dbReference>
<evidence type="ECO:0000256" key="2">
    <source>
        <dbReference type="ARBA" id="ARBA00007579"/>
    </source>
</evidence>
<dbReference type="NCBIfam" id="TIGR02150">
    <property type="entry name" value="IPP_isom_1"/>
    <property type="match status" value="1"/>
</dbReference>
<evidence type="ECO:0000256" key="4">
    <source>
        <dbReference type="ARBA" id="ARBA00023229"/>
    </source>
</evidence>
<dbReference type="GO" id="GO:0009240">
    <property type="term" value="P:isopentenyl diphosphate biosynthetic process"/>
    <property type="evidence" value="ECO:0007669"/>
    <property type="project" value="TreeGrafter"/>
</dbReference>
<dbReference type="InterPro" id="IPR015797">
    <property type="entry name" value="NUDIX_hydrolase-like_dom_sf"/>
</dbReference>
<keyword evidence="4" id="KW-0414">Isoprene biosynthesis</keyword>
<evidence type="ECO:0000313" key="10">
    <source>
        <dbReference type="Proteomes" id="UP000274046"/>
    </source>
</evidence>
<dbReference type="RefSeq" id="WP_123206305.1">
    <property type="nucleotide sequence ID" value="NZ_RBEE01000023.1"/>
</dbReference>
<dbReference type="PANTHER" id="PTHR10885:SF0">
    <property type="entry name" value="ISOPENTENYL-DIPHOSPHATE DELTA-ISOMERASE"/>
    <property type="match status" value="1"/>
</dbReference>
<dbReference type="InterPro" id="IPR011876">
    <property type="entry name" value="IsopentenylPP_isomerase_typ1"/>
</dbReference>
<dbReference type="GO" id="GO:0005737">
    <property type="term" value="C:cytoplasm"/>
    <property type="evidence" value="ECO:0007669"/>
    <property type="project" value="TreeGrafter"/>
</dbReference>
<reference evidence="9 10" key="1">
    <citation type="submission" date="2018-10" db="EMBL/GenBank/DDBJ databases">
        <title>Genome sequencing of Pedobacter jejuensis TNB23.</title>
        <authorList>
            <person name="Cho Y.-J."/>
            <person name="Cho A."/>
            <person name="Kim O.-S."/>
        </authorList>
    </citation>
    <scope>NUCLEOTIDE SEQUENCE [LARGE SCALE GENOMIC DNA]</scope>
    <source>
        <strain evidence="9 10">TNB23</strain>
    </source>
</reference>
<feature type="active site" evidence="7">
    <location>
        <position position="109"/>
    </location>
</feature>
<keyword evidence="5 9" id="KW-0413">Isomerase</keyword>
<gene>
    <name evidence="9" type="ORF">D7004_13210</name>
</gene>
<organism evidence="9 10">
    <name type="scientific">Pedobacter jejuensis</name>
    <dbReference type="NCBI Taxonomy" id="1268550"/>
    <lineage>
        <taxon>Bacteria</taxon>
        <taxon>Pseudomonadati</taxon>
        <taxon>Bacteroidota</taxon>
        <taxon>Sphingobacteriia</taxon>
        <taxon>Sphingobacteriales</taxon>
        <taxon>Sphingobacteriaceae</taxon>
        <taxon>Pedobacter</taxon>
    </lineage>
</organism>
<sequence>MIILVDENDNQTGTEEKLIVHRKGLLHRAFSVFVFNENFEVLLQQRAASKYHSSDLWSNTCCSHFHPDISMKPFVKKRMIEEIGFSCRLKMMYKFIYKVALENGMIEHELDYVFIGFSSKHPILNSEEAQCYKWVSLDAIYADININLEYYSHWFKIIINDSRFKQGLKEKIGLSERRCKFIPVLPLKKNDK</sequence>
<dbReference type="PROSITE" id="PS51462">
    <property type="entry name" value="NUDIX"/>
    <property type="match status" value="1"/>
</dbReference>
<dbReference type="OrthoDB" id="9809458at2"/>
<dbReference type="EC" id="5.3.3.2" evidence="3 6"/>
<keyword evidence="10" id="KW-1185">Reference proteome</keyword>
<protein>
    <recommendedName>
        <fullName evidence="3 6">Isopentenyl-diphosphate delta-isomerase</fullName>
        <ecNumber evidence="3 6">5.3.3.2</ecNumber>
    </recommendedName>
</protein>
<comment type="similarity">
    <text evidence="2">Belongs to the IPP isomerase type 1 family.</text>
</comment>
<name>A0A3N0BUX1_9SPHI</name>